<feature type="chain" id="PRO_5015580437" evidence="2">
    <location>
        <begin position="24"/>
        <end position="177"/>
    </location>
</feature>
<evidence type="ECO:0000313" key="4">
    <source>
        <dbReference type="Proteomes" id="UP000244240"/>
    </source>
</evidence>
<keyword evidence="2" id="KW-0732">Signal</keyword>
<keyword evidence="4" id="KW-1185">Reference proteome</keyword>
<feature type="region of interest" description="Disordered" evidence="1">
    <location>
        <begin position="28"/>
        <end position="49"/>
    </location>
</feature>
<evidence type="ECO:0000256" key="1">
    <source>
        <dbReference type="SAM" id="MobiDB-lite"/>
    </source>
</evidence>
<gene>
    <name evidence="3" type="ORF">C8P63_1263</name>
</gene>
<reference evidence="3 4" key="1">
    <citation type="submission" date="2018-04" db="EMBL/GenBank/DDBJ databases">
        <title>Genomic Encyclopedia of Archaeal and Bacterial Type Strains, Phase II (KMG-II): from individual species to whole genera.</title>
        <authorList>
            <person name="Goeker M."/>
        </authorList>
    </citation>
    <scope>NUCLEOTIDE SEQUENCE [LARGE SCALE GENOMIC DNA]</scope>
    <source>
        <strain evidence="3 4">DSM 45787</strain>
    </source>
</reference>
<dbReference type="AlphaFoldDB" id="A0A2T6BCC7"/>
<dbReference type="RefSeq" id="WP_108025556.1">
    <property type="nucleotide sequence ID" value="NZ_QBKR01000026.1"/>
</dbReference>
<proteinExistence type="predicted"/>
<comment type="caution">
    <text evidence="3">The sequence shown here is derived from an EMBL/GenBank/DDBJ whole genome shotgun (WGS) entry which is preliminary data.</text>
</comment>
<evidence type="ECO:0000313" key="3">
    <source>
        <dbReference type="EMBL" id="PTX53717.1"/>
    </source>
</evidence>
<protein>
    <submittedName>
        <fullName evidence="3">Uncharacterized protein</fullName>
    </submittedName>
</protein>
<organism evidence="3 4">
    <name type="scientific">Melghirimyces profundicolus</name>
    <dbReference type="NCBI Taxonomy" id="1242148"/>
    <lineage>
        <taxon>Bacteria</taxon>
        <taxon>Bacillati</taxon>
        <taxon>Bacillota</taxon>
        <taxon>Bacilli</taxon>
        <taxon>Bacillales</taxon>
        <taxon>Thermoactinomycetaceae</taxon>
        <taxon>Melghirimyces</taxon>
    </lineage>
</organism>
<name>A0A2T6BCC7_9BACL</name>
<accession>A0A2T6BCC7</accession>
<feature type="signal peptide" evidence="2">
    <location>
        <begin position="1"/>
        <end position="23"/>
    </location>
</feature>
<evidence type="ECO:0000256" key="2">
    <source>
        <dbReference type="SAM" id="SignalP"/>
    </source>
</evidence>
<dbReference type="OrthoDB" id="9852245at2"/>
<dbReference type="Proteomes" id="UP000244240">
    <property type="component" value="Unassembled WGS sequence"/>
</dbReference>
<sequence length="177" mass="20214">MKLQTMLVVAVAIGAVFTGAVFAEPQHNPTEKLTPAETGSGGKENRAPADSARQWFARMDGNLAKTNELVQRFEFQFPEYSEYDPEDGKRLLRDLDALEGRIEGTRPPPGPKELRVFAAGFQELLSDRVGKVRYMIEHYMSGDWKPAQKTREAFKKERKFEDGVSRYHKMKELYGRE</sequence>
<dbReference type="EMBL" id="QBKR01000026">
    <property type="protein sequence ID" value="PTX53717.1"/>
    <property type="molecule type" value="Genomic_DNA"/>
</dbReference>